<dbReference type="Gene3D" id="3.30.420.10">
    <property type="entry name" value="Ribonuclease H-like superfamily/Ribonuclease H"/>
    <property type="match status" value="2"/>
</dbReference>
<dbReference type="GO" id="GO:0042575">
    <property type="term" value="C:DNA polymerase complex"/>
    <property type="evidence" value="ECO:0007669"/>
    <property type="project" value="UniProtKB-ARBA"/>
</dbReference>
<dbReference type="OrthoDB" id="8019190at2759"/>
<dbReference type="SUPFAM" id="SSF53098">
    <property type="entry name" value="Ribonuclease H-like"/>
    <property type="match status" value="1"/>
</dbReference>
<dbReference type="PANTHER" id="PTHR47331:SF4">
    <property type="entry name" value="PEPTIDASE S1 DOMAIN-CONTAINING PROTEIN"/>
    <property type="match status" value="1"/>
</dbReference>
<dbReference type="InterPro" id="IPR001584">
    <property type="entry name" value="Integrase_cat-core"/>
</dbReference>
<dbReference type="InterPro" id="IPR043128">
    <property type="entry name" value="Rev_trsase/Diguanyl_cyclase"/>
</dbReference>
<name>A0A7I5E817_HAECO</name>
<dbReference type="GO" id="GO:0015074">
    <property type="term" value="P:DNA integration"/>
    <property type="evidence" value="ECO:0007669"/>
    <property type="project" value="InterPro"/>
</dbReference>
<feature type="region of interest" description="Disordered" evidence="1">
    <location>
        <begin position="987"/>
        <end position="1031"/>
    </location>
</feature>
<dbReference type="SUPFAM" id="SSF56672">
    <property type="entry name" value="DNA/RNA polymerases"/>
    <property type="match status" value="1"/>
</dbReference>
<evidence type="ECO:0000256" key="1">
    <source>
        <dbReference type="SAM" id="MobiDB-lite"/>
    </source>
</evidence>
<dbReference type="InterPro" id="IPR012337">
    <property type="entry name" value="RNaseH-like_sf"/>
</dbReference>
<dbReference type="Gene3D" id="3.10.10.10">
    <property type="entry name" value="HIV Type 1 Reverse Transcriptase, subunit A, domain 1"/>
    <property type="match status" value="1"/>
</dbReference>
<dbReference type="PANTHER" id="PTHR47331">
    <property type="entry name" value="PHD-TYPE DOMAIN-CONTAINING PROTEIN"/>
    <property type="match status" value="1"/>
</dbReference>
<dbReference type="Proteomes" id="UP000025227">
    <property type="component" value="Unplaced"/>
</dbReference>
<feature type="domain" description="Integrase catalytic" evidence="2">
    <location>
        <begin position="649"/>
        <end position="825"/>
    </location>
</feature>
<keyword evidence="3" id="KW-1185">Reference proteome</keyword>
<dbReference type="AlphaFoldDB" id="A0A7I5E817"/>
<organism evidence="3 4">
    <name type="scientific">Haemonchus contortus</name>
    <name type="common">Barber pole worm</name>
    <dbReference type="NCBI Taxonomy" id="6289"/>
    <lineage>
        <taxon>Eukaryota</taxon>
        <taxon>Metazoa</taxon>
        <taxon>Ecdysozoa</taxon>
        <taxon>Nematoda</taxon>
        <taxon>Chromadorea</taxon>
        <taxon>Rhabditida</taxon>
        <taxon>Rhabditina</taxon>
        <taxon>Rhabditomorpha</taxon>
        <taxon>Strongyloidea</taxon>
        <taxon>Trichostrongylidae</taxon>
        <taxon>Haemonchus</taxon>
    </lineage>
</organism>
<dbReference type="InterPro" id="IPR036397">
    <property type="entry name" value="RNaseH_sf"/>
</dbReference>
<dbReference type="Pfam" id="PF00078">
    <property type="entry name" value="RVT_1"/>
    <property type="match status" value="1"/>
</dbReference>
<dbReference type="OMA" id="CANIWAT"/>
<accession>A0A7I5E817</accession>
<dbReference type="InterPro" id="IPR043502">
    <property type="entry name" value="DNA/RNA_pol_sf"/>
</dbReference>
<dbReference type="Gene3D" id="1.10.340.70">
    <property type="match status" value="1"/>
</dbReference>
<evidence type="ECO:0000313" key="3">
    <source>
        <dbReference type="Proteomes" id="UP000025227"/>
    </source>
</evidence>
<dbReference type="InterPro" id="IPR041588">
    <property type="entry name" value="Integrase_H2C2"/>
</dbReference>
<dbReference type="Gene3D" id="3.30.70.270">
    <property type="match status" value="1"/>
</dbReference>
<dbReference type="WBParaSite" id="HCON_00059270-00001">
    <property type="protein sequence ID" value="HCON_00059270-00001"/>
    <property type="gene ID" value="HCON_00059270"/>
</dbReference>
<dbReference type="Pfam" id="PF18701">
    <property type="entry name" value="DUF5641"/>
    <property type="match status" value="1"/>
</dbReference>
<sequence>MLLRFRIGNIAMIADVEKAFLQIRLKTDDRDATRCLWVRDPTKPPTETNLVEYRFTRVTFGLNCSPFLLAGTVKYHLQENTLHKELAKEVYRNVYVDNVILTASNEEEAIEKYRKSKAIFAEMNMNLRGYLTNNEKVNKVIPSHDKSMHSITKVLGVCWDSVKDNLILNSQLTSHTTITKRTISEHIASIYDPMGWLTPLTLRGKLFLQLLWSLGYDWDTELAEEHTVQWKETLTEMESFKLTLPRQVSSLHSSVKLAVFADASTRAMAACAYVVATDKSHLVFARSKLANAKAHPTVPKMEMYATTIAVRMAQTIYNALNDQLTISSVAIFTDSEIVLNWLATYPIKRDVGRFVTNRIVEIRAIVNHIDCLTRFGHVTTNENPADSATRGLSAKEMETHLWWEGPNFLKQPEESWSEKCRLTALPEEKHAETIEAVQQTILNTETTSYMRNISDAELLDWNRHRTLESAQTSVAYALRFLRKLCSRIRGGIASRITTQVPELTIRSDGRFITVAEREAALQVIMRAHQCIHVSEQLRRSLKNLNLQPDQYGILRCRGRLDNASIPESAKHPMFVAPKTPLAFCIIKDAHLPLHLGISHTMATVRRKFWIPKLRQQVQRFTTKCVPCQRMNALPFPYPSMGPLPKRRVIRTKPFENVGIDYFGPLVAKENDDKTKVYGIIITCMTTRMIHIEVVTDTSTDKLLLALRRFFARRGVPKTVTSFVLGDQILKDAIQAITNDDEFQAIMARKGIEWTTITPYAPWQGAFYERLIKSIKYSFYKAVGNRLLNEEELRTLMAEIEGTLNTRPLTYQGADYEPLRPLRPIDFIVKDIEITYPFESSQSDKDDPDYLPSEELFRIQTRRQAQDALASTLRATEYFWKIWHKIYLRSLREAHKKHMNGKRSGNREPREGMVVLLADDNLPRNTWKMGRISALKPGKDGAVREVELHMPNGNILRRPINLLVPLELNDDTESLGESQQPELKLIPCTEQQNPPRRYNLRSTTKSVPQKQEIRTSTSSKSREYSEEGSNSE</sequence>
<protein>
    <submittedName>
        <fullName evidence="4">Integrase catalytic domain-containing protein</fullName>
    </submittedName>
</protein>
<dbReference type="PROSITE" id="PS50994">
    <property type="entry name" value="INTEGRASE"/>
    <property type="match status" value="1"/>
</dbReference>
<dbReference type="GO" id="GO:0003676">
    <property type="term" value="F:nucleic acid binding"/>
    <property type="evidence" value="ECO:0007669"/>
    <property type="project" value="InterPro"/>
</dbReference>
<evidence type="ECO:0000313" key="4">
    <source>
        <dbReference type="WBParaSite" id="HCON_00059270-00001"/>
    </source>
</evidence>
<reference evidence="4" key="1">
    <citation type="submission" date="2020-12" db="UniProtKB">
        <authorList>
            <consortium name="WormBaseParasite"/>
        </authorList>
    </citation>
    <scope>IDENTIFICATION</scope>
    <source>
        <strain evidence="4">MHco3</strain>
    </source>
</reference>
<feature type="compositionally biased region" description="Polar residues" evidence="1">
    <location>
        <begin position="988"/>
        <end position="1018"/>
    </location>
</feature>
<proteinExistence type="predicted"/>
<dbReference type="Pfam" id="PF17921">
    <property type="entry name" value="Integrase_H2C2"/>
    <property type="match status" value="1"/>
</dbReference>
<evidence type="ECO:0000259" key="2">
    <source>
        <dbReference type="PROSITE" id="PS50994"/>
    </source>
</evidence>
<dbReference type="Pfam" id="PF05380">
    <property type="entry name" value="Peptidase_A17"/>
    <property type="match status" value="1"/>
</dbReference>
<dbReference type="InterPro" id="IPR000477">
    <property type="entry name" value="RT_dom"/>
</dbReference>
<dbReference type="InterPro" id="IPR040676">
    <property type="entry name" value="DUF5641"/>
</dbReference>
<dbReference type="InterPro" id="IPR008042">
    <property type="entry name" value="Retrotrans_Pao"/>
</dbReference>